<reference evidence="12 13" key="1">
    <citation type="submission" date="2018-12" db="EMBL/GenBank/DDBJ databases">
        <title>Rubrispira sanarue gen. nov., sp., nov., a member of the order Silvanigrellales, isolated from a brackish lake in Hamamatsu Japan.</title>
        <authorList>
            <person name="Maejima Y."/>
            <person name="Iino T."/>
            <person name="Muraguchi Y."/>
            <person name="Fukuda K."/>
            <person name="Nojiri H."/>
            <person name="Ohkuma M."/>
            <person name="Moriuchi R."/>
            <person name="Dohra H."/>
            <person name="Kimbara K."/>
            <person name="Shintani M."/>
        </authorList>
    </citation>
    <scope>NUCLEOTIDE SEQUENCE [LARGE SCALE GENOMIC DNA]</scope>
    <source>
        <strain evidence="12 13">RF1110005</strain>
    </source>
</reference>
<keyword evidence="7 10" id="KW-0234">DNA repair</keyword>
<name>A0A4P2VUN2_FLUSA</name>
<dbReference type="Pfam" id="PF05188">
    <property type="entry name" value="MutS_II"/>
    <property type="match status" value="1"/>
</dbReference>
<dbReference type="OrthoDB" id="5287141at2"/>
<dbReference type="InterPro" id="IPR000432">
    <property type="entry name" value="DNA_mismatch_repair_MutS_C"/>
</dbReference>
<dbReference type="PANTHER" id="PTHR11361">
    <property type="entry name" value="DNA MISMATCH REPAIR PROTEIN MUTS FAMILY MEMBER"/>
    <property type="match status" value="1"/>
</dbReference>
<dbReference type="PIRSF" id="PIRSF037677">
    <property type="entry name" value="DNA_mis_repair_Msh6"/>
    <property type="match status" value="1"/>
</dbReference>
<keyword evidence="5" id="KW-0067">ATP-binding</keyword>
<evidence type="ECO:0000256" key="9">
    <source>
        <dbReference type="NCBIfam" id="TIGR01070"/>
    </source>
</evidence>
<dbReference type="RefSeq" id="WP_130607209.1">
    <property type="nucleotide sequence ID" value="NZ_AP019368.1"/>
</dbReference>
<dbReference type="Pfam" id="PF05192">
    <property type="entry name" value="MutS_III"/>
    <property type="match status" value="1"/>
</dbReference>
<evidence type="ECO:0000256" key="3">
    <source>
        <dbReference type="ARBA" id="ARBA00022741"/>
    </source>
</evidence>
<dbReference type="InterPro" id="IPR005748">
    <property type="entry name" value="DNA_mismatch_repair_MutS"/>
</dbReference>
<dbReference type="GO" id="GO:0005524">
    <property type="term" value="F:ATP binding"/>
    <property type="evidence" value="ECO:0007669"/>
    <property type="project" value="UniProtKB-UniRule"/>
</dbReference>
<dbReference type="NCBIfam" id="NF003810">
    <property type="entry name" value="PRK05399.1"/>
    <property type="match status" value="1"/>
</dbReference>
<dbReference type="PROSITE" id="PS00486">
    <property type="entry name" value="DNA_MISMATCH_REPAIR_2"/>
    <property type="match status" value="1"/>
</dbReference>
<evidence type="ECO:0000256" key="6">
    <source>
        <dbReference type="ARBA" id="ARBA00023125"/>
    </source>
</evidence>
<evidence type="ECO:0000256" key="5">
    <source>
        <dbReference type="ARBA" id="ARBA00022840"/>
    </source>
</evidence>
<dbReference type="InterPro" id="IPR007695">
    <property type="entry name" value="DNA_mismatch_repair_MutS-lik_N"/>
</dbReference>
<dbReference type="Gene3D" id="3.40.50.300">
    <property type="entry name" value="P-loop containing nucleotide triphosphate hydrolases"/>
    <property type="match status" value="1"/>
</dbReference>
<dbReference type="InterPro" id="IPR017261">
    <property type="entry name" value="DNA_mismatch_repair_MutS/MSH"/>
</dbReference>
<evidence type="ECO:0000313" key="12">
    <source>
        <dbReference type="EMBL" id="BBH52582.1"/>
    </source>
</evidence>
<feature type="domain" description="DNA mismatch repair proteins mutS family" evidence="11">
    <location>
        <begin position="752"/>
        <end position="768"/>
    </location>
</feature>
<dbReference type="InterPro" id="IPR016151">
    <property type="entry name" value="DNA_mismatch_repair_MutS_N"/>
</dbReference>
<dbReference type="AlphaFoldDB" id="A0A4P2VUN2"/>
<dbReference type="Gene3D" id="3.40.1170.10">
    <property type="entry name" value="DNA repair protein MutS, domain I"/>
    <property type="match status" value="1"/>
</dbReference>
<dbReference type="InterPro" id="IPR027417">
    <property type="entry name" value="P-loop_NTPase"/>
</dbReference>
<dbReference type="InterPro" id="IPR045076">
    <property type="entry name" value="MutS"/>
</dbReference>
<dbReference type="SUPFAM" id="SSF53150">
    <property type="entry name" value="DNA repair protein MutS, domain II"/>
    <property type="match status" value="1"/>
</dbReference>
<organism evidence="12 13">
    <name type="scientific">Fluviispira sanaruensis</name>
    <dbReference type="NCBI Taxonomy" id="2493639"/>
    <lineage>
        <taxon>Bacteria</taxon>
        <taxon>Pseudomonadati</taxon>
        <taxon>Bdellovibrionota</taxon>
        <taxon>Oligoflexia</taxon>
        <taxon>Silvanigrellales</taxon>
        <taxon>Silvanigrellaceae</taxon>
        <taxon>Fluviispira</taxon>
    </lineage>
</organism>
<evidence type="ECO:0000256" key="10">
    <source>
        <dbReference type="RuleBase" id="RU003756"/>
    </source>
</evidence>
<comment type="similarity">
    <text evidence="1 10">Belongs to the DNA mismatch repair MutS family.</text>
</comment>
<evidence type="ECO:0000259" key="11">
    <source>
        <dbReference type="PROSITE" id="PS00486"/>
    </source>
</evidence>
<keyword evidence="4 10" id="KW-0227">DNA damage</keyword>
<dbReference type="InterPro" id="IPR007861">
    <property type="entry name" value="DNA_mismatch_repair_MutS_clamp"/>
</dbReference>
<dbReference type="Pfam" id="PF01624">
    <property type="entry name" value="MutS_I"/>
    <property type="match status" value="1"/>
</dbReference>
<dbReference type="SMART" id="SM00533">
    <property type="entry name" value="MUTSd"/>
    <property type="match status" value="1"/>
</dbReference>
<evidence type="ECO:0000256" key="4">
    <source>
        <dbReference type="ARBA" id="ARBA00022763"/>
    </source>
</evidence>
<accession>A0A4P2VUN2</accession>
<keyword evidence="3 10" id="KW-0547">Nucleotide-binding</keyword>
<dbReference type="GO" id="GO:0006298">
    <property type="term" value="P:mismatch repair"/>
    <property type="evidence" value="ECO:0007669"/>
    <property type="project" value="UniProtKB-UniRule"/>
</dbReference>
<keyword evidence="13" id="KW-1185">Reference proteome</keyword>
<dbReference type="Proteomes" id="UP000291236">
    <property type="component" value="Chromosome"/>
</dbReference>
<dbReference type="InterPro" id="IPR007860">
    <property type="entry name" value="DNA_mmatch_repair_MutS_con_dom"/>
</dbReference>
<dbReference type="SMART" id="SM00534">
    <property type="entry name" value="MUTSac"/>
    <property type="match status" value="1"/>
</dbReference>
<gene>
    <name evidence="12" type="ORF">JCM31447_10230</name>
</gene>
<evidence type="ECO:0000256" key="2">
    <source>
        <dbReference type="ARBA" id="ARBA00021982"/>
    </source>
</evidence>
<dbReference type="InterPro" id="IPR007696">
    <property type="entry name" value="DNA_mismatch_repair_MutS_core"/>
</dbReference>
<evidence type="ECO:0000256" key="8">
    <source>
        <dbReference type="ARBA" id="ARBA00024647"/>
    </source>
</evidence>
<sequence length="993" mass="111619">MTSEQKNTPVTDSLLKHWLANGKELPPHLKPALEKLSTEHISGISLSQLESPMMKQFRAAKDEVPDALLFFRMGDFFELFGIDAIIVSDICGLTLTSRDKSSNNPVPMAGSPVVGYKNALKKCVLAGFKVAVCDQVEDPRQVKGIVKREITRIATPAVPGDLDDDDNSQETPFGCYLASVIENKKTFTLAYVDVSTGEFRITQNLNELLLNQELSTITPREILVPKNIEVQVLEIVKKNQKNNFTTVNTIENWLLRSADNCKEIFLEFFKEKDLNAFGLNEITNGLTCVSAILHYLKATQKSVLKNIQFITYYDLRSHLIIDDSTRKHLDFFQTTSGDKKGSLFHFLNKCTTATGSRKLFRRLNYPFKYLEEIEQVHQNIQEYINQVDVVTVIIENLRNTADIDRLLARAAQKNLDARGMAWLRETLLTLPNLETILNKLTTNPFKNNNLLVRLEPLKELLMNALNDEPAAVAGKGGIIFKEGYSKKLDEAIALTTNFSKMLDTLEQKEKENSQITTLKIGYTGAFGYYFEISKGKIAQAPKHFIRKQTLTNCERYITPELKELEEKSLNASDERILLEKELLEFLRTQILEYSQYLVQASELIAEIDLSVTFANLALQFNWCRPALTNKKLIKLTESTHPILAHLSTRFEPFIANDITLGVVDDETKDNPLVHLITGPNMAGKSTIMRQVAVTQVLCQIGSYVPARKAEIGLVDRIFTRIGSGDNALKNQSTFMVEMLETANMLRFATPQSLLLLDEIGRGTSTFDGLSIAWSILENLSEKVQARALFSTHYHELQEVCASHKNICPMHMSVVENIVTYEENIEKKEILFSRKYTPGGAGKSYGLHVAELAGIPAEIIARAEDVLKKLENSAPTQTNVPATSNPESFKEKLEEISESLKEKHLNFPIIPEESGKNSNLTKQATLSKALLALDVDGITPRQALEIIYTLKNFAAEHSGVEGEQCLNLLKILAKQQNSAKKQKERLLSHEQTLF</sequence>
<dbReference type="SUPFAM" id="SSF55271">
    <property type="entry name" value="DNA repair protein MutS, domain I"/>
    <property type="match status" value="1"/>
</dbReference>
<keyword evidence="6 10" id="KW-0238">DNA-binding</keyword>
<dbReference type="InterPro" id="IPR036187">
    <property type="entry name" value="DNA_mismatch_repair_MutS_sf"/>
</dbReference>
<dbReference type="InterPro" id="IPR036678">
    <property type="entry name" value="MutS_con_dom_sf"/>
</dbReference>
<dbReference type="KEGG" id="sbf:JCM31447_10230"/>
<comment type="function">
    <text evidence="8">This protein is involved in the repair of mismatches in DNA. It is possible that it carries out the mismatch recognition step. This protein has a weak ATPase activity.</text>
</comment>
<evidence type="ECO:0000256" key="7">
    <source>
        <dbReference type="ARBA" id="ARBA00023204"/>
    </source>
</evidence>
<protein>
    <recommendedName>
        <fullName evidence="2 9">DNA mismatch repair protein MutS</fullName>
    </recommendedName>
</protein>
<dbReference type="EMBL" id="AP019368">
    <property type="protein sequence ID" value="BBH52582.1"/>
    <property type="molecule type" value="Genomic_DNA"/>
</dbReference>
<dbReference type="PANTHER" id="PTHR11361:SF34">
    <property type="entry name" value="DNA MISMATCH REPAIR PROTEIN MSH1, MITOCHONDRIAL"/>
    <property type="match status" value="1"/>
</dbReference>
<dbReference type="GO" id="GO:0030983">
    <property type="term" value="F:mismatched DNA binding"/>
    <property type="evidence" value="ECO:0007669"/>
    <property type="project" value="InterPro"/>
</dbReference>
<evidence type="ECO:0000256" key="1">
    <source>
        <dbReference type="ARBA" id="ARBA00006271"/>
    </source>
</evidence>
<dbReference type="GO" id="GO:0140664">
    <property type="term" value="F:ATP-dependent DNA damage sensor activity"/>
    <property type="evidence" value="ECO:0007669"/>
    <property type="project" value="InterPro"/>
</dbReference>
<dbReference type="Pfam" id="PF00488">
    <property type="entry name" value="MutS_V"/>
    <property type="match status" value="1"/>
</dbReference>
<evidence type="ECO:0000313" key="13">
    <source>
        <dbReference type="Proteomes" id="UP000291236"/>
    </source>
</evidence>
<dbReference type="GO" id="GO:0005829">
    <property type="term" value="C:cytosol"/>
    <property type="evidence" value="ECO:0007669"/>
    <property type="project" value="TreeGrafter"/>
</dbReference>
<dbReference type="SUPFAM" id="SSF52540">
    <property type="entry name" value="P-loop containing nucleoside triphosphate hydrolases"/>
    <property type="match status" value="1"/>
</dbReference>
<dbReference type="Gene3D" id="1.10.1420.10">
    <property type="match status" value="2"/>
</dbReference>
<dbReference type="Gene3D" id="6.10.140.430">
    <property type="match status" value="1"/>
</dbReference>
<dbReference type="Pfam" id="PF05190">
    <property type="entry name" value="MutS_IV"/>
    <property type="match status" value="1"/>
</dbReference>
<dbReference type="SUPFAM" id="SSF48334">
    <property type="entry name" value="DNA repair protein MutS, domain III"/>
    <property type="match status" value="1"/>
</dbReference>
<proteinExistence type="inferred from homology"/>
<dbReference type="NCBIfam" id="TIGR01070">
    <property type="entry name" value="mutS1"/>
    <property type="match status" value="1"/>
</dbReference>
<dbReference type="Gene3D" id="3.30.420.110">
    <property type="entry name" value="MutS, connector domain"/>
    <property type="match status" value="1"/>
</dbReference>